<sequence length="287" mass="30246">MPGPSRPGADSRKENNVNLRRWSAGLLAAALFVPGLAACKSQSADSDGTAAASPTPVDPKAALFASTQEISKGNFTFTMTGGPEVNGGGTVHMPSKSAEMKMATGAASADDMSMNMHLVFIDTDSWVKLEIGGEMADAIPAFKAMKGKYQHIDRTKVKGAKNLEFDFADVDPAGSDALVKAVTDVKQTGEGAYAGTLDATKLTDSDMLDADDIKKLGDKAGALPFTAKLDGQGRLTEFTVQMPAVGDTKAYDMTVRYADYGTATPVQKPPAKQVVEASDQVYEMFKD</sequence>
<proteinExistence type="predicted"/>
<accession>A0A561WD19</accession>
<dbReference type="AlphaFoldDB" id="A0A561WD19"/>
<evidence type="ECO:0000313" key="2">
    <source>
        <dbReference type="Proteomes" id="UP000319927"/>
    </source>
</evidence>
<name>A0A561WD19_9ACTN</name>
<evidence type="ECO:0000313" key="1">
    <source>
        <dbReference type="EMBL" id="TWG21766.1"/>
    </source>
</evidence>
<keyword evidence="2" id="KW-1185">Reference proteome</keyword>
<organism evidence="1 2">
    <name type="scientific">Micromonospora palomenae</name>
    <dbReference type="NCBI Taxonomy" id="1461247"/>
    <lineage>
        <taxon>Bacteria</taxon>
        <taxon>Bacillati</taxon>
        <taxon>Actinomycetota</taxon>
        <taxon>Actinomycetes</taxon>
        <taxon>Micromonosporales</taxon>
        <taxon>Micromonosporaceae</taxon>
        <taxon>Micromonospora</taxon>
    </lineage>
</organism>
<protein>
    <recommendedName>
        <fullName evidence="3">Lipoprotein LprG</fullName>
    </recommendedName>
</protein>
<gene>
    <name evidence="1" type="ORF">FHX75_12282</name>
</gene>
<dbReference type="EMBL" id="VIXA01000002">
    <property type="protein sequence ID" value="TWG21766.1"/>
    <property type="molecule type" value="Genomic_DNA"/>
</dbReference>
<reference evidence="1 2" key="1">
    <citation type="submission" date="2019-06" db="EMBL/GenBank/DDBJ databases">
        <title>Sequencing the genomes of 1000 actinobacteria strains.</title>
        <authorList>
            <person name="Klenk H.-P."/>
        </authorList>
    </citation>
    <scope>NUCLEOTIDE SEQUENCE [LARGE SCALE GENOMIC DNA]</scope>
    <source>
        <strain evidence="1 2">DSM 102131</strain>
    </source>
</reference>
<comment type="caution">
    <text evidence="1">The sequence shown here is derived from an EMBL/GenBank/DDBJ whole genome shotgun (WGS) entry which is preliminary data.</text>
</comment>
<dbReference type="Proteomes" id="UP000319927">
    <property type="component" value="Unassembled WGS sequence"/>
</dbReference>
<evidence type="ECO:0008006" key="3">
    <source>
        <dbReference type="Google" id="ProtNLM"/>
    </source>
</evidence>